<dbReference type="AlphaFoldDB" id="A0A9X2G712"/>
<dbReference type="EMBL" id="JAMTCS010000004">
    <property type="protein sequence ID" value="MCP2264414.1"/>
    <property type="molecule type" value="Genomic_DNA"/>
</dbReference>
<proteinExistence type="predicted"/>
<dbReference type="Proteomes" id="UP001139493">
    <property type="component" value="Unassembled WGS sequence"/>
</dbReference>
<evidence type="ECO:0000313" key="1">
    <source>
        <dbReference type="EMBL" id="MCP2264414.1"/>
    </source>
</evidence>
<keyword evidence="2" id="KW-1185">Reference proteome</keyword>
<comment type="caution">
    <text evidence="1">The sequence shown here is derived from an EMBL/GenBank/DDBJ whole genome shotgun (WGS) entry which is preliminary data.</text>
</comment>
<accession>A0A9X2G712</accession>
<gene>
    <name evidence="1" type="ORF">APR03_001750</name>
</gene>
<organism evidence="1 2">
    <name type="scientific">Promicromonospora thailandica</name>
    <dbReference type="NCBI Taxonomy" id="765201"/>
    <lineage>
        <taxon>Bacteria</taxon>
        <taxon>Bacillati</taxon>
        <taxon>Actinomycetota</taxon>
        <taxon>Actinomycetes</taxon>
        <taxon>Micrococcales</taxon>
        <taxon>Promicromonosporaceae</taxon>
        <taxon>Promicromonospora</taxon>
    </lineage>
</organism>
<name>A0A9X2G712_9MICO</name>
<evidence type="ECO:0000313" key="2">
    <source>
        <dbReference type="Proteomes" id="UP001139493"/>
    </source>
</evidence>
<reference evidence="1" key="1">
    <citation type="submission" date="2022-06" db="EMBL/GenBank/DDBJ databases">
        <title>Genomic Encyclopedia of Archaeal and Bacterial Type Strains, Phase II (KMG-II): from individual species to whole genera.</title>
        <authorList>
            <person name="Goeker M."/>
        </authorList>
    </citation>
    <scope>NUCLEOTIDE SEQUENCE</scope>
    <source>
        <strain evidence="1">DSM 26652</strain>
    </source>
</reference>
<sequence>MRVSEKFQLGVTQASLDFVDVDVQGDVPVFVDPKAIRLQQGAWAETCQALIQSFFEELLKAIKSSNKSRIESLVLHLGEPNETHLGMSGGESRGRGLGSGKKSQELVDALADNVAGKSGLLQDLDETTLFVEGVGRDIISDITTNIIRGPLITYTQNVCKFYDIPTYQQHAGHVWDDRTKSWVEIDAKLPRADSDKLLLVPRSIVRIRPLTDKGRYYRGYIRPYFEQIELSSPTSELIRTLKNGTRKVQLTELDKLVDQSKSGIVKHTQRWPGAIDSYRKNATAKSNPPLDHEDFEDDLGAEKVDFRELLDSVKAISPGRPGATSYHRAIAELLKALFDASLGNQVLEAKVHRGRKRLDIQYDNTAGFGFFHWLGRHYKAATVVVECKNYANDLANAELDQISSRFAPARGQFGLLVCRSFEDKALFLERCRDTAKDERGYIIVLDDSDLELLVDHAEETRGYLPEKRAEFPLLRERFQDLIA</sequence>
<evidence type="ECO:0008006" key="3">
    <source>
        <dbReference type="Google" id="ProtNLM"/>
    </source>
</evidence>
<protein>
    <recommendedName>
        <fullName evidence="3">Restriction endonuclease</fullName>
    </recommendedName>
</protein>
<dbReference type="RefSeq" id="WP_253834749.1">
    <property type="nucleotide sequence ID" value="NZ_JAMTCS010000004.1"/>
</dbReference>